<proteinExistence type="inferred from homology"/>
<dbReference type="Pfam" id="PF00144">
    <property type="entry name" value="Beta-lactamase"/>
    <property type="match status" value="1"/>
</dbReference>
<dbReference type="Proteomes" id="UP001501508">
    <property type="component" value="Unassembled WGS sequence"/>
</dbReference>
<evidence type="ECO:0000259" key="8">
    <source>
        <dbReference type="Pfam" id="PF00933"/>
    </source>
</evidence>
<dbReference type="InterPro" id="IPR036962">
    <property type="entry name" value="Glyco_hydro_3_N_sf"/>
</dbReference>
<evidence type="ECO:0000256" key="4">
    <source>
        <dbReference type="ARBA" id="ARBA00022801"/>
    </source>
</evidence>
<evidence type="ECO:0000313" key="9">
    <source>
        <dbReference type="EMBL" id="GAA4438395.1"/>
    </source>
</evidence>
<dbReference type="InterPro" id="IPR012338">
    <property type="entry name" value="Beta-lactam/transpept-like"/>
</dbReference>
<dbReference type="PANTHER" id="PTHR30480">
    <property type="entry name" value="BETA-HEXOSAMINIDASE-RELATED"/>
    <property type="match status" value="1"/>
</dbReference>
<dbReference type="SUPFAM" id="SSF52279">
    <property type="entry name" value="Beta-D-glucan exohydrolase, C-terminal domain"/>
    <property type="match status" value="1"/>
</dbReference>
<protein>
    <recommendedName>
        <fullName evidence="3">beta-N-acetylhexosaminidase</fullName>
        <ecNumber evidence="3">3.2.1.52</ecNumber>
    </recommendedName>
</protein>
<dbReference type="Gene3D" id="3.40.710.10">
    <property type="entry name" value="DD-peptidase/beta-lactamase superfamily"/>
    <property type="match status" value="1"/>
</dbReference>
<sequence>MLAIVGLVLLVGIAAAASLLQLKPPLVSQWLSIAPEVPKPSGASGAEKSPPEPPPQHVEVLPAAPWVDSVFSSLTVDEKIGQLFMISAYSNKREAEHKAVEDLIRQYNIGGVLFFQGGPVRQASLTNRYQAAAKVPLLIGLDAEWGLGMRLDSTQSFPRQMALGAIQDPGLLYKMGEEIGRQCRRIGVHVNFAPVADINSNPKNPVIGNRSFGDNKNNVAVRAAAYMKGLQRQRVIAVAKHFPGHGDTDMDSHRTLPVLNQSREQLIETELYPFRRLIRDSVVAIMSGHLQVPALDSQSGLPASLSKLVIEGMLRKAMGFKGIVFTDAMNMKGVLNSGKPSEVNVKALLAGNDMVLAPEQVAESIQAFKAALAEGRVSEAVLDEKVKRILRGKYFAGLSQYVPADLNSIADDLNTARAEGLKRELTEASVTVVKNKASVLPLTNRSTVASVSIGEGGATPFRNMLDKLGTVTHFDFAKSGDGSSGAGALLKTLTEYETVIVGLYGVSSAHARNFNIPGEAVTLLDSLRQMGRKTVVCVMGSPYGLEVLPDADAFLVTYQADAYAQEAAAQIIFGALKPKGMLAAAAGRFASGTRAEVVQVERLGYTAPDVAGLSGDVLSSIDYLVQDAIMRKAFPGCQVLIAHSGRIVFEKNYGSLTYEKPEPVTSETLYDLASVTKIAATLQAVMFLYDRKKISLDEKVAFYLPELKGTNKADITIRELLIHQGGLRSFYPKLWESTMLSPTRLSGTYYKSEPDDTFSLRVSPTLYVNNTVRDSVWRWIIESPMNRRSNGKYPYVYSDLGFYMLQKVVERVSGTGLDAFVYKNFYQPLGLKNLLYNPLEKTGADHIAPTENDGRYRGELLRGTVHDQMAALCGGLSGHAGLFGNARDLAVLLQMNLWKGEYAGRQYLKPETVSLFTRAQEGKRGLGWDKPKSSGSSTYLSDLASGSSYGHTGFTGNVVWVDPEKDLIFILLSNRVYPSVDNNRINTLKVRRRIQDVAYEALLRNEPI</sequence>
<name>A0ABP8LY51_9BACT</name>
<evidence type="ECO:0000256" key="3">
    <source>
        <dbReference type="ARBA" id="ARBA00012663"/>
    </source>
</evidence>
<organism evidence="9 10">
    <name type="scientific">Ravibacter arvi</name>
    <dbReference type="NCBI Taxonomy" id="2051041"/>
    <lineage>
        <taxon>Bacteria</taxon>
        <taxon>Pseudomonadati</taxon>
        <taxon>Bacteroidota</taxon>
        <taxon>Cytophagia</taxon>
        <taxon>Cytophagales</taxon>
        <taxon>Spirosomataceae</taxon>
        <taxon>Ravibacter</taxon>
    </lineage>
</organism>
<dbReference type="Pfam" id="PF00933">
    <property type="entry name" value="Glyco_hydro_3"/>
    <property type="match status" value="1"/>
</dbReference>
<dbReference type="InterPro" id="IPR017853">
    <property type="entry name" value="GH"/>
</dbReference>
<accession>A0ABP8LY51</accession>
<evidence type="ECO:0000256" key="5">
    <source>
        <dbReference type="ARBA" id="ARBA00023295"/>
    </source>
</evidence>
<dbReference type="InterPro" id="IPR050226">
    <property type="entry name" value="NagZ_Beta-hexosaminidase"/>
</dbReference>
<evidence type="ECO:0000256" key="6">
    <source>
        <dbReference type="SAM" id="MobiDB-lite"/>
    </source>
</evidence>
<dbReference type="PANTHER" id="PTHR30480:SF13">
    <property type="entry name" value="BETA-HEXOSAMINIDASE"/>
    <property type="match status" value="1"/>
</dbReference>
<keyword evidence="5" id="KW-0326">Glycosidase</keyword>
<dbReference type="EMBL" id="BAABEY010000018">
    <property type="protein sequence ID" value="GAA4438395.1"/>
    <property type="molecule type" value="Genomic_DNA"/>
</dbReference>
<evidence type="ECO:0000259" key="7">
    <source>
        <dbReference type="Pfam" id="PF00144"/>
    </source>
</evidence>
<dbReference type="SUPFAM" id="SSF51445">
    <property type="entry name" value="(Trans)glycosidases"/>
    <property type="match status" value="1"/>
</dbReference>
<keyword evidence="10" id="KW-1185">Reference proteome</keyword>
<feature type="region of interest" description="Disordered" evidence="6">
    <location>
        <begin position="38"/>
        <end position="57"/>
    </location>
</feature>
<comment type="similarity">
    <text evidence="2">Belongs to the glycosyl hydrolase 3 family.</text>
</comment>
<feature type="domain" description="Glycoside hydrolase family 3 N-terminal" evidence="8">
    <location>
        <begin position="75"/>
        <end position="391"/>
    </location>
</feature>
<dbReference type="InterPro" id="IPR036881">
    <property type="entry name" value="Glyco_hydro_3_C_sf"/>
</dbReference>
<comment type="caution">
    <text evidence="9">The sequence shown here is derived from an EMBL/GenBank/DDBJ whole genome shotgun (WGS) entry which is preliminary data.</text>
</comment>
<evidence type="ECO:0000313" key="10">
    <source>
        <dbReference type="Proteomes" id="UP001501508"/>
    </source>
</evidence>
<comment type="catalytic activity">
    <reaction evidence="1">
        <text>Hydrolysis of terminal non-reducing N-acetyl-D-hexosamine residues in N-acetyl-beta-D-hexosaminides.</text>
        <dbReference type="EC" id="3.2.1.52"/>
    </reaction>
</comment>
<feature type="domain" description="Beta-lactamase-related" evidence="7">
    <location>
        <begin position="629"/>
        <end position="987"/>
    </location>
</feature>
<dbReference type="GO" id="GO:0016787">
    <property type="term" value="F:hydrolase activity"/>
    <property type="evidence" value="ECO:0007669"/>
    <property type="project" value="UniProtKB-KW"/>
</dbReference>
<reference evidence="10" key="1">
    <citation type="journal article" date="2019" name="Int. J. Syst. Evol. Microbiol.">
        <title>The Global Catalogue of Microorganisms (GCM) 10K type strain sequencing project: providing services to taxonomists for standard genome sequencing and annotation.</title>
        <authorList>
            <consortium name="The Broad Institute Genomics Platform"/>
            <consortium name="The Broad Institute Genome Sequencing Center for Infectious Disease"/>
            <person name="Wu L."/>
            <person name="Ma J."/>
        </authorList>
    </citation>
    <scope>NUCLEOTIDE SEQUENCE [LARGE SCALE GENOMIC DNA]</scope>
    <source>
        <strain evidence="10">JCM 31920</strain>
    </source>
</reference>
<keyword evidence="4 9" id="KW-0378">Hydrolase</keyword>
<dbReference type="SUPFAM" id="SSF56601">
    <property type="entry name" value="beta-lactamase/transpeptidase-like"/>
    <property type="match status" value="1"/>
</dbReference>
<dbReference type="Gene3D" id="3.40.50.1700">
    <property type="entry name" value="Glycoside hydrolase family 3 C-terminal domain"/>
    <property type="match status" value="1"/>
</dbReference>
<evidence type="ECO:0000256" key="2">
    <source>
        <dbReference type="ARBA" id="ARBA00005336"/>
    </source>
</evidence>
<dbReference type="EC" id="3.2.1.52" evidence="3"/>
<dbReference type="PRINTS" id="PR00133">
    <property type="entry name" value="GLHYDRLASE3"/>
</dbReference>
<evidence type="ECO:0000256" key="1">
    <source>
        <dbReference type="ARBA" id="ARBA00001231"/>
    </source>
</evidence>
<dbReference type="Gene3D" id="3.20.20.300">
    <property type="entry name" value="Glycoside hydrolase, family 3, N-terminal domain"/>
    <property type="match status" value="1"/>
</dbReference>
<dbReference type="InterPro" id="IPR001764">
    <property type="entry name" value="Glyco_hydro_3_N"/>
</dbReference>
<gene>
    <name evidence="9" type="ORF">GCM10023091_19000</name>
</gene>
<dbReference type="InterPro" id="IPR001466">
    <property type="entry name" value="Beta-lactam-related"/>
</dbReference>